<proteinExistence type="predicted"/>
<protein>
    <submittedName>
        <fullName evidence="2">Uncharacterized protein</fullName>
    </submittedName>
</protein>
<reference evidence="2 3" key="1">
    <citation type="journal article" date="2023" name="Commun. Biol.">
        <title>Genome analysis of Parmales, the sister group of diatoms, reveals the evolutionary specialization of diatoms from phago-mixotrophs to photoautotrophs.</title>
        <authorList>
            <person name="Ban H."/>
            <person name="Sato S."/>
            <person name="Yoshikawa S."/>
            <person name="Yamada K."/>
            <person name="Nakamura Y."/>
            <person name="Ichinomiya M."/>
            <person name="Sato N."/>
            <person name="Blanc-Mathieu R."/>
            <person name="Endo H."/>
            <person name="Kuwata A."/>
            <person name="Ogata H."/>
        </authorList>
    </citation>
    <scope>NUCLEOTIDE SEQUENCE [LARGE SCALE GENOMIC DNA]</scope>
</reference>
<dbReference type="EMBL" id="BRYB01006201">
    <property type="protein sequence ID" value="GMI51770.1"/>
    <property type="molecule type" value="Genomic_DNA"/>
</dbReference>
<feature type="region of interest" description="Disordered" evidence="1">
    <location>
        <begin position="1"/>
        <end position="59"/>
    </location>
</feature>
<organism evidence="2 3">
    <name type="scientific">Tetraparma gracilis</name>
    <dbReference type="NCBI Taxonomy" id="2962635"/>
    <lineage>
        <taxon>Eukaryota</taxon>
        <taxon>Sar</taxon>
        <taxon>Stramenopiles</taxon>
        <taxon>Ochrophyta</taxon>
        <taxon>Bolidophyceae</taxon>
        <taxon>Parmales</taxon>
        <taxon>Triparmaceae</taxon>
        <taxon>Tetraparma</taxon>
    </lineage>
</organism>
<name>A0ABQ6NAZ2_9STRA</name>
<evidence type="ECO:0000256" key="1">
    <source>
        <dbReference type="SAM" id="MobiDB-lite"/>
    </source>
</evidence>
<evidence type="ECO:0000313" key="2">
    <source>
        <dbReference type="EMBL" id="GMI51770.1"/>
    </source>
</evidence>
<feature type="compositionally biased region" description="Pro residues" evidence="1">
    <location>
        <begin position="22"/>
        <end position="32"/>
    </location>
</feature>
<dbReference type="Proteomes" id="UP001165060">
    <property type="component" value="Unassembled WGS sequence"/>
</dbReference>
<evidence type="ECO:0000313" key="3">
    <source>
        <dbReference type="Proteomes" id="UP001165060"/>
    </source>
</evidence>
<sequence length="448" mass="47977">MTTPYPSPFSTPPRTPSGTPSSPSPFSAPCPNSPSFRRSPGFRTSPDRLGGRVPAPDISSRREAQGQLVENLVGAQAKGLSLLSSLDESLGSKTAEQIGGRLQVVLKDLAELAERLAGQISESEDGNEGLVDHLLQSVSGQPGCEDHEDYDRFKAALLTCVNTAPPVLADVAASLNQLTADELVEISEVGLSIGSISVTLARFTLEKLDVETIVEDMYADGGSRAAAIPAATRRTSRGVEFDDGIEYLDEEYIDSLSPQKAPFAPPPHRRKMKRLPLVFWPRLAATLVSQVTPASPSSPSPLSRKMSANPATAVLLAMLLLTPPPLILAALLLPPVLVTDEIAHFVYDKLRQSFPDTLETVEITAQQGVEIARLYLLLGRLFCKMSGNIASRQLRRKGGVRGVAALVGSEAVERIKHPVETAGMVWDGVKETWRSVGMIYKAATAAAL</sequence>
<gene>
    <name evidence="2" type="ORF">TeGR_g10194</name>
</gene>
<keyword evidence="3" id="KW-1185">Reference proteome</keyword>
<accession>A0ABQ6NAZ2</accession>
<feature type="compositionally biased region" description="Pro residues" evidence="1">
    <location>
        <begin position="1"/>
        <end position="15"/>
    </location>
</feature>
<comment type="caution">
    <text evidence="2">The sequence shown here is derived from an EMBL/GenBank/DDBJ whole genome shotgun (WGS) entry which is preliminary data.</text>
</comment>